<feature type="compositionally biased region" description="Basic and acidic residues" evidence="5">
    <location>
        <begin position="337"/>
        <end position="351"/>
    </location>
</feature>
<dbReference type="SUPFAM" id="SSF56112">
    <property type="entry name" value="Protein kinase-like (PK-like)"/>
    <property type="match status" value="1"/>
</dbReference>
<name>A0A7W6AHD7_9HYPH</name>
<reference evidence="8" key="1">
    <citation type="journal article" date="2014" name="Int. J. Syst. Evol. Microbiol.">
        <title>Complete genome of a new Firmicutes species belonging to the dominant human colonic microbiota ('Ruminococcus bicirculans') reveals two chromosomes and a selective capacity to utilize plant glucans.</title>
        <authorList>
            <consortium name="NISC Comparative Sequencing Program"/>
            <person name="Wegmann U."/>
            <person name="Louis P."/>
            <person name="Goesmann A."/>
            <person name="Henrissat B."/>
            <person name="Duncan S.H."/>
            <person name="Flint H.J."/>
        </authorList>
    </citation>
    <scope>NUCLEOTIDE SEQUENCE</scope>
    <source>
        <strain evidence="8">NBRC 107710</strain>
    </source>
</reference>
<evidence type="ECO:0000256" key="6">
    <source>
        <dbReference type="SAM" id="Phobius"/>
    </source>
</evidence>
<keyword evidence="1 9" id="KW-0808">Transferase</keyword>
<feature type="compositionally biased region" description="Pro residues" evidence="5">
    <location>
        <begin position="411"/>
        <end position="423"/>
    </location>
</feature>
<dbReference type="EMBL" id="BSPG01000001">
    <property type="protein sequence ID" value="GLS42214.1"/>
    <property type="molecule type" value="Genomic_DNA"/>
</dbReference>
<gene>
    <name evidence="8" type="ORF">GCM10007884_01990</name>
    <name evidence="9" type="ORF">GGR33_001861</name>
</gene>
<feature type="domain" description="Protein kinase" evidence="7">
    <location>
        <begin position="25"/>
        <end position="282"/>
    </location>
</feature>
<dbReference type="RefSeq" id="WP_183504229.1">
    <property type="nucleotide sequence ID" value="NZ_BSPG01000001.1"/>
</dbReference>
<dbReference type="EMBL" id="JACIDN010000003">
    <property type="protein sequence ID" value="MBB3902366.1"/>
    <property type="molecule type" value="Genomic_DNA"/>
</dbReference>
<organism evidence="9 10">
    <name type="scientific">Methylobacterium brachythecii</name>
    <dbReference type="NCBI Taxonomy" id="1176177"/>
    <lineage>
        <taxon>Bacteria</taxon>
        <taxon>Pseudomonadati</taxon>
        <taxon>Pseudomonadota</taxon>
        <taxon>Alphaproteobacteria</taxon>
        <taxon>Hyphomicrobiales</taxon>
        <taxon>Methylobacteriaceae</taxon>
        <taxon>Methylobacterium</taxon>
    </lineage>
</organism>
<sequence>MNERTVIGGRNPTRSGPGTRLNDLYEIDELLAVGGMGEVFRGHVIETGDAVAIKTIRPEFAEQAHALALFRKEAAALRDVHHGAVVRYYVFSIDRRLNLPYLAMEFVTGQSLAERLQAGALDFRDVEILRRRLAGGFQAAHEAGIIHRDVSPDNIILPAGDPARAKIIDFGIARTPTGATVIGEGFAGKYNYVSPEQLGLYGGAVTPRSDIYSLGLVLAQASRGRPVDMGDSPAEFIARRSSVPDLGGLDGRLLPLIQAMLQPDPERRPESMAAIETWQPPQRKDVGTGAPAKRNRLLIAAGGVAGVVALSAAGWLALSPKPEAPIPNTGPSLTERSIPKSVREGPAHDAGEPDVAPNNRQSGAASIEPPPSSTNNEAVLAPPAEETGKMEREPGKTTRERNPQLAALPPVSNPPAKTEPPPAVTGMERVAAYTRDYRGGSCFYLNPTTSSAKETDIEGFGVNQQAFKAFDEAFRNAFGFEAHIQLRLIESGQCPVVDLLSAQAKAKPANVPLLTVDSDQIRSGEELRGSVDMAQTSNLKLLLVEGDGTVHDLEPSLKRSGGKSSFAVRLEKPALGKSKPQLLVAVASADPVSGLGAGARGSSESVFAALAKQAAARNAPFGVAVRFLKVGG</sequence>
<keyword evidence="2" id="KW-0547">Nucleotide-binding</keyword>
<keyword evidence="6" id="KW-0812">Transmembrane</keyword>
<dbReference type="InterPro" id="IPR008266">
    <property type="entry name" value="Tyr_kinase_AS"/>
</dbReference>
<evidence type="ECO:0000256" key="3">
    <source>
        <dbReference type="ARBA" id="ARBA00022777"/>
    </source>
</evidence>
<reference evidence="8" key="4">
    <citation type="submission" date="2023-01" db="EMBL/GenBank/DDBJ databases">
        <title>Draft genome sequence of Methylobacterium brachythecii strain NBRC 107710.</title>
        <authorList>
            <person name="Sun Q."/>
            <person name="Mori K."/>
        </authorList>
    </citation>
    <scope>NUCLEOTIDE SEQUENCE</scope>
    <source>
        <strain evidence="8">NBRC 107710</strain>
    </source>
</reference>
<dbReference type="AlphaFoldDB" id="A0A7W6AHD7"/>
<evidence type="ECO:0000259" key="7">
    <source>
        <dbReference type="PROSITE" id="PS50011"/>
    </source>
</evidence>
<evidence type="ECO:0000313" key="10">
    <source>
        <dbReference type="Proteomes" id="UP000517759"/>
    </source>
</evidence>
<keyword evidence="11" id="KW-1185">Reference proteome</keyword>
<evidence type="ECO:0000256" key="4">
    <source>
        <dbReference type="ARBA" id="ARBA00022840"/>
    </source>
</evidence>
<reference evidence="9 10" key="3">
    <citation type="submission" date="2020-08" db="EMBL/GenBank/DDBJ databases">
        <title>Genomic Encyclopedia of Type Strains, Phase IV (KMG-IV): sequencing the most valuable type-strain genomes for metagenomic binning, comparative biology and taxonomic classification.</title>
        <authorList>
            <person name="Goeker M."/>
        </authorList>
    </citation>
    <scope>NUCLEOTIDE SEQUENCE [LARGE SCALE GENOMIC DNA]</scope>
    <source>
        <strain evidence="9 10">DSM 24105</strain>
    </source>
</reference>
<evidence type="ECO:0000256" key="5">
    <source>
        <dbReference type="SAM" id="MobiDB-lite"/>
    </source>
</evidence>
<feature type="compositionally biased region" description="Basic and acidic residues" evidence="5">
    <location>
        <begin position="386"/>
        <end position="402"/>
    </location>
</feature>
<evidence type="ECO:0000313" key="8">
    <source>
        <dbReference type="EMBL" id="GLS42214.1"/>
    </source>
</evidence>
<accession>A0A7W6AHD7</accession>
<dbReference type="CDD" id="cd14014">
    <property type="entry name" value="STKc_PknB_like"/>
    <property type="match status" value="1"/>
</dbReference>
<dbReference type="GO" id="GO:0004674">
    <property type="term" value="F:protein serine/threonine kinase activity"/>
    <property type="evidence" value="ECO:0007669"/>
    <property type="project" value="UniProtKB-EC"/>
</dbReference>
<dbReference type="InterPro" id="IPR000719">
    <property type="entry name" value="Prot_kinase_dom"/>
</dbReference>
<dbReference type="Proteomes" id="UP001156881">
    <property type="component" value="Unassembled WGS sequence"/>
</dbReference>
<comment type="caution">
    <text evidence="9">The sequence shown here is derived from an EMBL/GenBank/DDBJ whole genome shotgun (WGS) entry which is preliminary data.</text>
</comment>
<dbReference type="Gene3D" id="3.30.200.20">
    <property type="entry name" value="Phosphorylase Kinase, domain 1"/>
    <property type="match status" value="1"/>
</dbReference>
<dbReference type="EC" id="2.7.11.1" evidence="9"/>
<keyword evidence="6" id="KW-1133">Transmembrane helix</keyword>
<dbReference type="PROSITE" id="PS50011">
    <property type="entry name" value="PROTEIN_KINASE_DOM"/>
    <property type="match status" value="1"/>
</dbReference>
<dbReference type="Gene3D" id="1.10.510.10">
    <property type="entry name" value="Transferase(Phosphotransferase) domain 1"/>
    <property type="match status" value="1"/>
</dbReference>
<keyword evidence="4" id="KW-0067">ATP-binding</keyword>
<feature type="transmembrane region" description="Helical" evidence="6">
    <location>
        <begin position="297"/>
        <end position="318"/>
    </location>
</feature>
<evidence type="ECO:0000256" key="1">
    <source>
        <dbReference type="ARBA" id="ARBA00022679"/>
    </source>
</evidence>
<keyword evidence="6" id="KW-0472">Membrane</keyword>
<dbReference type="Pfam" id="PF00069">
    <property type="entry name" value="Pkinase"/>
    <property type="match status" value="1"/>
</dbReference>
<feature type="region of interest" description="Disordered" evidence="5">
    <location>
        <begin position="321"/>
        <end position="423"/>
    </location>
</feature>
<dbReference type="InterPro" id="IPR011009">
    <property type="entry name" value="Kinase-like_dom_sf"/>
</dbReference>
<evidence type="ECO:0000313" key="11">
    <source>
        <dbReference type="Proteomes" id="UP001156881"/>
    </source>
</evidence>
<dbReference type="PANTHER" id="PTHR43289:SF34">
    <property type="entry name" value="SERINE_THREONINE-PROTEIN KINASE YBDM-RELATED"/>
    <property type="match status" value="1"/>
</dbReference>
<reference evidence="11" key="2">
    <citation type="journal article" date="2019" name="Int. J. Syst. Evol. Microbiol.">
        <title>The Global Catalogue of Microorganisms (GCM) 10K type strain sequencing project: providing services to taxonomists for standard genome sequencing and annotation.</title>
        <authorList>
            <consortium name="The Broad Institute Genomics Platform"/>
            <consortium name="The Broad Institute Genome Sequencing Center for Infectious Disease"/>
            <person name="Wu L."/>
            <person name="Ma J."/>
        </authorList>
    </citation>
    <scope>NUCLEOTIDE SEQUENCE [LARGE SCALE GENOMIC DNA]</scope>
    <source>
        <strain evidence="11">NBRC 107710</strain>
    </source>
</reference>
<evidence type="ECO:0000256" key="2">
    <source>
        <dbReference type="ARBA" id="ARBA00022741"/>
    </source>
</evidence>
<protein>
    <submittedName>
        <fullName evidence="9">Serine/threonine-protein kinase</fullName>
        <ecNumber evidence="9">2.7.11.1</ecNumber>
    </submittedName>
</protein>
<dbReference type="Proteomes" id="UP000517759">
    <property type="component" value="Unassembled WGS sequence"/>
</dbReference>
<dbReference type="PANTHER" id="PTHR43289">
    <property type="entry name" value="MITOGEN-ACTIVATED PROTEIN KINASE KINASE KINASE 20-RELATED"/>
    <property type="match status" value="1"/>
</dbReference>
<proteinExistence type="predicted"/>
<dbReference type="PROSITE" id="PS00109">
    <property type="entry name" value="PROTEIN_KINASE_TYR"/>
    <property type="match status" value="1"/>
</dbReference>
<evidence type="ECO:0000313" key="9">
    <source>
        <dbReference type="EMBL" id="MBB3902366.1"/>
    </source>
</evidence>
<keyword evidence="3 9" id="KW-0418">Kinase</keyword>
<dbReference type="GO" id="GO:0005524">
    <property type="term" value="F:ATP binding"/>
    <property type="evidence" value="ECO:0007669"/>
    <property type="project" value="UniProtKB-KW"/>
</dbReference>